<name>A0A8K0R4P1_9PLEO</name>
<protein>
    <submittedName>
        <fullName evidence="2">Uncharacterized protein</fullName>
    </submittedName>
</protein>
<feature type="region of interest" description="Disordered" evidence="1">
    <location>
        <begin position="131"/>
        <end position="188"/>
    </location>
</feature>
<gene>
    <name evidence="2" type="ORF">FB567DRAFT_581428</name>
</gene>
<dbReference type="PANTHER" id="PTHR42749">
    <property type="entry name" value="CELL SHAPE-DETERMINING PROTEIN MREB"/>
    <property type="match status" value="1"/>
</dbReference>
<dbReference type="PANTHER" id="PTHR42749:SF8">
    <property type="entry name" value="HSP70 FAMILY PROTEIN (AFU_ORTHOLOGUE AFUA_3G13740)"/>
    <property type="match status" value="1"/>
</dbReference>
<dbReference type="Gene3D" id="3.30.420.40">
    <property type="match status" value="2"/>
</dbReference>
<dbReference type="InterPro" id="IPR043129">
    <property type="entry name" value="ATPase_NBD"/>
</dbReference>
<evidence type="ECO:0000313" key="2">
    <source>
        <dbReference type="EMBL" id="KAH7083967.1"/>
    </source>
</evidence>
<dbReference type="Proteomes" id="UP000813461">
    <property type="component" value="Unassembled WGS sequence"/>
</dbReference>
<reference evidence="2" key="1">
    <citation type="journal article" date="2021" name="Nat. Commun.">
        <title>Genetic determinants of endophytism in the Arabidopsis root mycobiome.</title>
        <authorList>
            <person name="Mesny F."/>
            <person name="Miyauchi S."/>
            <person name="Thiergart T."/>
            <person name="Pickel B."/>
            <person name="Atanasova L."/>
            <person name="Karlsson M."/>
            <person name="Huettel B."/>
            <person name="Barry K.W."/>
            <person name="Haridas S."/>
            <person name="Chen C."/>
            <person name="Bauer D."/>
            <person name="Andreopoulos W."/>
            <person name="Pangilinan J."/>
            <person name="LaButti K."/>
            <person name="Riley R."/>
            <person name="Lipzen A."/>
            <person name="Clum A."/>
            <person name="Drula E."/>
            <person name="Henrissat B."/>
            <person name="Kohler A."/>
            <person name="Grigoriev I.V."/>
            <person name="Martin F.M."/>
            <person name="Hacquard S."/>
        </authorList>
    </citation>
    <scope>NUCLEOTIDE SEQUENCE</scope>
    <source>
        <strain evidence="2">MPI-SDFR-AT-0120</strain>
    </source>
</reference>
<dbReference type="CDD" id="cd10170">
    <property type="entry name" value="ASKHA_NBD_HSP70"/>
    <property type="match status" value="1"/>
</dbReference>
<feature type="compositionally biased region" description="Polar residues" evidence="1">
    <location>
        <begin position="1"/>
        <end position="10"/>
    </location>
</feature>
<dbReference type="EMBL" id="JAGMVJ010000013">
    <property type="protein sequence ID" value="KAH7083967.1"/>
    <property type="molecule type" value="Genomic_DNA"/>
</dbReference>
<feature type="region of interest" description="Disordered" evidence="1">
    <location>
        <begin position="1"/>
        <end position="56"/>
    </location>
</feature>
<sequence>MAPFTRSYNSMGPIDPGDDFLGSDSSIDDVEMVDSHEEEGAISSESSTASSDPIDDTRNDRLIISIDFGTTFSSVAYAVVQNGQVASEVSIRDVRCIGNYPGYEPPSGMTDIREDVPTELWYDDTASELDRYNMNHDTNGSQRMSALETTDSSSEEDNSDSEQSQFEEDEELNNSGPQHGATRTQTHVTQHWGFEVQQRLIMVDISRDEARPLTRFKLDLNKAALNEEMRDERKVIFRSLIRKKIIKSTNDVYADFLTHLLSHTKDQLLLQNVLQQDMVVQFVLCVPAEWPNNACRIMQYALEQAVKAVGLGEKADAGVHNLFMISEPEAAAECIFAEEYRDNYILPGETVVIVDAGGGTVDAVTYKCKTSEPLRLLAEVVAPDSKMRGSSFINQKFERKLEKILREESYLFNNGRTLKSIVQSRTATFENKDKRRIDITNRKTLPMAVRVDYLRENRSKGFYQNIVQFPLQTIKKFFAAPLRGVEEVLDSQLERAKNAGCRVEKIILTGGFGQSPSLKSHLENYLAKKLYAIGDRPKLIVPRSPSTTVARGAVLRALNKKDGPARITQCSYGFLSSMPYEPEEFDAHKGTKCRINAADGERYVDGVIKWVIQAGQQVENLQAFTFPVMHTFAITRKRLLCSEQLWMSDKSHPLHYRKSHTLNKGAEQVGSIEVDMSFLKDQGRITPQSPSETSSHYGTQKKHWEVHYEVALIVEARSIRFEARYPVKAELSEGQEQIVLAMKLVGIAAAFQPGTA</sequence>
<feature type="compositionally biased region" description="Acidic residues" evidence="1">
    <location>
        <begin position="153"/>
        <end position="172"/>
    </location>
</feature>
<evidence type="ECO:0000313" key="3">
    <source>
        <dbReference type="Proteomes" id="UP000813461"/>
    </source>
</evidence>
<feature type="compositionally biased region" description="Polar residues" evidence="1">
    <location>
        <begin position="135"/>
        <end position="144"/>
    </location>
</feature>
<keyword evidence="3" id="KW-1185">Reference proteome</keyword>
<organism evidence="2 3">
    <name type="scientific">Paraphoma chrysanthemicola</name>
    <dbReference type="NCBI Taxonomy" id="798071"/>
    <lineage>
        <taxon>Eukaryota</taxon>
        <taxon>Fungi</taxon>
        <taxon>Dikarya</taxon>
        <taxon>Ascomycota</taxon>
        <taxon>Pezizomycotina</taxon>
        <taxon>Dothideomycetes</taxon>
        <taxon>Pleosporomycetidae</taxon>
        <taxon>Pleosporales</taxon>
        <taxon>Pleosporineae</taxon>
        <taxon>Phaeosphaeriaceae</taxon>
        <taxon>Paraphoma</taxon>
    </lineage>
</organism>
<feature type="compositionally biased region" description="Low complexity" evidence="1">
    <location>
        <begin position="41"/>
        <end position="51"/>
    </location>
</feature>
<dbReference type="Gene3D" id="3.90.640.10">
    <property type="entry name" value="Actin, Chain A, domain 4"/>
    <property type="match status" value="1"/>
</dbReference>
<dbReference type="AlphaFoldDB" id="A0A8K0R4P1"/>
<feature type="compositionally biased region" description="Polar residues" evidence="1">
    <location>
        <begin position="173"/>
        <end position="188"/>
    </location>
</feature>
<proteinExistence type="predicted"/>
<accession>A0A8K0R4P1</accession>
<dbReference type="SUPFAM" id="SSF53067">
    <property type="entry name" value="Actin-like ATPase domain"/>
    <property type="match status" value="2"/>
</dbReference>
<evidence type="ECO:0000256" key="1">
    <source>
        <dbReference type="SAM" id="MobiDB-lite"/>
    </source>
</evidence>
<dbReference type="OrthoDB" id="2963168at2759"/>
<comment type="caution">
    <text evidence="2">The sequence shown here is derived from an EMBL/GenBank/DDBJ whole genome shotgun (WGS) entry which is preliminary data.</text>
</comment>